<dbReference type="EMBL" id="CP032551">
    <property type="protein sequence ID" value="QGT96288.1"/>
    <property type="molecule type" value="Genomic_DNA"/>
</dbReference>
<evidence type="ECO:0000313" key="4">
    <source>
        <dbReference type="Proteomes" id="UP000427820"/>
    </source>
</evidence>
<dbReference type="GO" id="GO:0005886">
    <property type="term" value="C:plasma membrane"/>
    <property type="evidence" value="ECO:0007669"/>
    <property type="project" value="InterPro"/>
</dbReference>
<dbReference type="Pfam" id="PF10099">
    <property type="entry name" value="RskA_C"/>
    <property type="match status" value="1"/>
</dbReference>
<name>A0AA92EUS7_9GAMM</name>
<dbReference type="GO" id="GO:0016989">
    <property type="term" value="F:sigma factor antagonist activity"/>
    <property type="evidence" value="ECO:0007669"/>
    <property type="project" value="TreeGrafter"/>
</dbReference>
<keyword evidence="4" id="KW-1185">Reference proteome</keyword>
<dbReference type="PANTHER" id="PTHR37461:SF1">
    <property type="entry name" value="ANTI-SIGMA-K FACTOR RSKA"/>
    <property type="match status" value="1"/>
</dbReference>
<feature type="domain" description="Anti-sigma K factor RskA C-terminal" evidence="2">
    <location>
        <begin position="91"/>
        <end position="214"/>
    </location>
</feature>
<evidence type="ECO:0000256" key="1">
    <source>
        <dbReference type="SAM" id="Phobius"/>
    </source>
</evidence>
<keyword evidence="1" id="KW-0812">Transmembrane</keyword>
<sequence length="223" mass="24952">MSDKTEIQHQLAARYVIGSMRGGARKRFMRLLMTTPALREHVTFWEQHLYALTDTVPEREVSPKVWNQIERRLGWTQAEQSRNTWWLWGFSAAAALLLLNLLTFVAPFTPTPQAIERVAVVQNDDAQTLWLIKQQGQTLMVNAVGNIEQRADADYQLWMLPQSGSAPISLGLLPQQGERVLTIDTQINLNDVAALAVSREPLGGSPLDVPTGPVVFVTDIVIL</sequence>
<dbReference type="GO" id="GO:0006417">
    <property type="term" value="P:regulation of translation"/>
    <property type="evidence" value="ECO:0007669"/>
    <property type="project" value="TreeGrafter"/>
</dbReference>
<reference evidence="3 4" key="1">
    <citation type="submission" date="2018-09" db="EMBL/GenBank/DDBJ databases">
        <title>Whole genome sequencing of Idiomarina andamanensis W-5T (LMG 29773T= JCM 31645T).</title>
        <authorList>
            <person name="Das S.K."/>
        </authorList>
    </citation>
    <scope>NUCLEOTIDE SEQUENCE [LARGE SCALE GENOMIC DNA]</scope>
    <source>
        <strain evidence="3 4">W-5T</strain>
    </source>
</reference>
<evidence type="ECO:0000259" key="2">
    <source>
        <dbReference type="Pfam" id="PF10099"/>
    </source>
</evidence>
<dbReference type="RefSeq" id="WP_156268066.1">
    <property type="nucleotide sequence ID" value="NZ_CP032551.1"/>
</dbReference>
<organism evidence="3 4">
    <name type="scientific">Pseudidiomarina andamanensis</name>
    <dbReference type="NCBI Taxonomy" id="1940690"/>
    <lineage>
        <taxon>Bacteria</taxon>
        <taxon>Pseudomonadati</taxon>
        <taxon>Pseudomonadota</taxon>
        <taxon>Gammaproteobacteria</taxon>
        <taxon>Alteromonadales</taxon>
        <taxon>Idiomarinaceae</taxon>
        <taxon>Pseudidiomarina</taxon>
    </lineage>
</organism>
<evidence type="ECO:0000313" key="3">
    <source>
        <dbReference type="EMBL" id="QGT96288.1"/>
    </source>
</evidence>
<dbReference type="InterPro" id="IPR018764">
    <property type="entry name" value="RskA_C"/>
</dbReference>
<dbReference type="PANTHER" id="PTHR37461">
    <property type="entry name" value="ANTI-SIGMA-K FACTOR RSKA"/>
    <property type="match status" value="1"/>
</dbReference>
<dbReference type="KEGG" id="panm:D3795_09030"/>
<feature type="transmembrane region" description="Helical" evidence="1">
    <location>
        <begin position="85"/>
        <end position="108"/>
    </location>
</feature>
<dbReference type="Proteomes" id="UP000427820">
    <property type="component" value="Chromosome"/>
</dbReference>
<dbReference type="AlphaFoldDB" id="A0AA92EUS7"/>
<proteinExistence type="predicted"/>
<dbReference type="InterPro" id="IPR051474">
    <property type="entry name" value="Anti-sigma-K/W_factor"/>
</dbReference>
<keyword evidence="1" id="KW-1133">Transmembrane helix</keyword>
<protein>
    <recommendedName>
        <fullName evidence="2">Anti-sigma K factor RskA C-terminal domain-containing protein</fullName>
    </recommendedName>
</protein>
<accession>A0AA92EUS7</accession>
<keyword evidence="1" id="KW-0472">Membrane</keyword>
<gene>
    <name evidence="3" type="ORF">D3795_09030</name>
</gene>